<organism evidence="3 4">
    <name type="scientific">Engystomops pustulosus</name>
    <name type="common">Tungara frog</name>
    <name type="synonym">Physalaemus pustulosus</name>
    <dbReference type="NCBI Taxonomy" id="76066"/>
    <lineage>
        <taxon>Eukaryota</taxon>
        <taxon>Metazoa</taxon>
        <taxon>Chordata</taxon>
        <taxon>Craniata</taxon>
        <taxon>Vertebrata</taxon>
        <taxon>Euteleostomi</taxon>
        <taxon>Amphibia</taxon>
        <taxon>Batrachia</taxon>
        <taxon>Anura</taxon>
        <taxon>Neobatrachia</taxon>
        <taxon>Hyloidea</taxon>
        <taxon>Leptodactylidae</taxon>
        <taxon>Leiuperinae</taxon>
        <taxon>Engystomops</taxon>
    </lineage>
</organism>
<dbReference type="EMBL" id="WNYA01000629">
    <property type="protein sequence ID" value="KAG8547734.1"/>
    <property type="molecule type" value="Genomic_DNA"/>
</dbReference>
<proteinExistence type="predicted"/>
<comment type="caution">
    <text evidence="3">The sequence shown here is derived from an EMBL/GenBank/DDBJ whole genome shotgun (WGS) entry which is preliminary data.</text>
</comment>
<keyword evidence="4" id="KW-1185">Reference proteome</keyword>
<evidence type="ECO:0000256" key="1">
    <source>
        <dbReference type="SAM" id="MobiDB-lite"/>
    </source>
</evidence>
<dbReference type="AlphaFoldDB" id="A0AAV6ZDZ9"/>
<evidence type="ECO:0000313" key="4">
    <source>
        <dbReference type="Proteomes" id="UP000824782"/>
    </source>
</evidence>
<protein>
    <submittedName>
        <fullName evidence="3">Uncharacterized protein</fullName>
    </submittedName>
</protein>
<keyword evidence="2" id="KW-0812">Transmembrane</keyword>
<evidence type="ECO:0000313" key="3">
    <source>
        <dbReference type="EMBL" id="KAG8547734.1"/>
    </source>
</evidence>
<feature type="region of interest" description="Disordered" evidence="1">
    <location>
        <begin position="216"/>
        <end position="270"/>
    </location>
</feature>
<keyword evidence="2" id="KW-0472">Membrane</keyword>
<feature type="region of interest" description="Disordered" evidence="1">
    <location>
        <begin position="77"/>
        <end position="143"/>
    </location>
</feature>
<evidence type="ECO:0000256" key="2">
    <source>
        <dbReference type="SAM" id="Phobius"/>
    </source>
</evidence>
<feature type="compositionally biased region" description="Polar residues" evidence="1">
    <location>
        <begin position="238"/>
        <end position="261"/>
    </location>
</feature>
<reference evidence="3" key="1">
    <citation type="thesis" date="2020" institute="ProQuest LLC" country="789 East Eisenhower Parkway, Ann Arbor, MI, USA">
        <title>Comparative Genomics and Chromosome Evolution.</title>
        <authorList>
            <person name="Mudd A.B."/>
        </authorList>
    </citation>
    <scope>NUCLEOTIDE SEQUENCE</scope>
    <source>
        <strain evidence="3">237g6f4</strain>
        <tissue evidence="3">Blood</tissue>
    </source>
</reference>
<accession>A0AAV6ZDZ9</accession>
<keyword evidence="2" id="KW-1133">Transmembrane helix</keyword>
<name>A0AAV6ZDZ9_ENGPU</name>
<gene>
    <name evidence="3" type="ORF">GDO81_027634</name>
</gene>
<dbReference type="Proteomes" id="UP000824782">
    <property type="component" value="Unassembled WGS sequence"/>
</dbReference>
<feature type="transmembrane region" description="Helical" evidence="2">
    <location>
        <begin position="16"/>
        <end position="41"/>
    </location>
</feature>
<sequence>MHFVTFPADIYGFHSAVLGISLVGGFFVLASFALICHIFWMRKSSRVFEFRGGRQEVWTRSQRSQVPYRRTLPSINHAYEPPHDIEPPQSDPPPPIRAHLLHPRPKNQLPSDDLPSRNPTMNSHGSSEERSQTNPIPHSVPPWRNHAIHEVLPEPPQLYSNIPHLNKKYPKVRHAKRPQLEPSIHQHQPEVFSYEDSSSSVPYFHTRSYPHLYQGASGASGDNDSAHSRVNVPRTPESPFTTINPTYHSGTGWTLHPNNNHLKYEHSRIS</sequence>